<dbReference type="Pfam" id="PF00583">
    <property type="entry name" value="Acetyltransf_1"/>
    <property type="match status" value="1"/>
</dbReference>
<evidence type="ECO:0000313" key="1">
    <source>
        <dbReference type="EMBL" id="PGQ07911.1"/>
    </source>
</evidence>
<dbReference type="InterPro" id="IPR000182">
    <property type="entry name" value="GNAT_dom"/>
</dbReference>
<dbReference type="Gene3D" id="3.40.630.30">
    <property type="match status" value="1"/>
</dbReference>
<dbReference type="RefSeq" id="WP_097833198.1">
    <property type="nucleotide sequence ID" value="NZ_CP089518.1"/>
</dbReference>
<dbReference type="SUPFAM" id="SSF55729">
    <property type="entry name" value="Acyl-CoA N-acyltransferases (Nat)"/>
    <property type="match status" value="1"/>
</dbReference>
<proteinExistence type="predicted"/>
<organism evidence="1 2">
    <name type="scientific">Bacillus cereus</name>
    <dbReference type="NCBI Taxonomy" id="1396"/>
    <lineage>
        <taxon>Bacteria</taxon>
        <taxon>Bacillati</taxon>
        <taxon>Bacillota</taxon>
        <taxon>Bacilli</taxon>
        <taxon>Bacillales</taxon>
        <taxon>Bacillaceae</taxon>
        <taxon>Bacillus</taxon>
        <taxon>Bacillus cereus group</taxon>
    </lineage>
</organism>
<keyword evidence="1" id="KW-0808">Transferase</keyword>
<name>A0A2A8U221_BACCE</name>
<dbReference type="EMBL" id="NUJQ01000022">
    <property type="protein sequence ID" value="PGQ07911.1"/>
    <property type="molecule type" value="Genomic_DNA"/>
</dbReference>
<gene>
    <name evidence="1" type="ORF">COA08_17445</name>
</gene>
<dbReference type="Proteomes" id="UP000221438">
    <property type="component" value="Unassembled WGS sequence"/>
</dbReference>
<evidence type="ECO:0000313" key="2">
    <source>
        <dbReference type="Proteomes" id="UP000221438"/>
    </source>
</evidence>
<dbReference type="GO" id="GO:0016747">
    <property type="term" value="F:acyltransferase activity, transferring groups other than amino-acyl groups"/>
    <property type="evidence" value="ECO:0007669"/>
    <property type="project" value="InterPro"/>
</dbReference>
<dbReference type="InterPro" id="IPR016181">
    <property type="entry name" value="Acyl_CoA_acyltransferase"/>
</dbReference>
<protein>
    <submittedName>
        <fullName evidence="1">N-acetyltransferase</fullName>
    </submittedName>
</protein>
<dbReference type="PROSITE" id="PS51186">
    <property type="entry name" value="GNAT"/>
    <property type="match status" value="1"/>
</dbReference>
<dbReference type="AlphaFoldDB" id="A0A2A8U221"/>
<comment type="caution">
    <text evidence="1">The sequence shown here is derived from an EMBL/GenBank/DDBJ whole genome shotgun (WGS) entry which is preliminary data.</text>
</comment>
<reference evidence="1 2" key="1">
    <citation type="submission" date="2017-09" db="EMBL/GenBank/DDBJ databases">
        <title>Large-scale bioinformatics analysis of Bacillus genomes uncovers conserved roles of natural products in bacterial physiology.</title>
        <authorList>
            <consortium name="Agbiome Team Llc"/>
            <person name="Bleich R.M."/>
            <person name="Grubbs K.J."/>
            <person name="Santa Maria K.C."/>
            <person name="Allen S.E."/>
            <person name="Farag S."/>
            <person name="Shank E.A."/>
            <person name="Bowers A."/>
        </authorList>
    </citation>
    <scope>NUCLEOTIDE SEQUENCE [LARGE SCALE GENOMIC DNA]</scope>
    <source>
        <strain evidence="1 2">AFS046104</strain>
    </source>
</reference>
<accession>A0A2A8U221</accession>
<sequence>MMTIEQLEKHFKIRRNASSVMIKENNAEIFTEEQLEEMMQYCVAEAEKDGLEKLHFEISSKSPNYDVYKKCFETYSFEYITENMIVFKDIYEVEAVESEIDFKLIEEVGEDTFYSLWNEMTEEQVTYDQFVNMMLQEIGGQWKEHCLTASIDEEEPIGIVIPHIERGTLEEGKLMYFAVAPNMRNKGYEAAFFTGAMFVLKEIGASYYIGETNVQNEWMKDVFEKNGCQQLSSTERYVRIF</sequence>